<protein>
    <submittedName>
        <fullName evidence="1">Uncharacterized protein</fullName>
    </submittedName>
</protein>
<reference evidence="1 2" key="1">
    <citation type="submission" date="2014-06" db="EMBL/GenBank/DDBJ databases">
        <authorList>
            <consortium name="DOE Joint Genome Institute"/>
            <person name="Kuo A."/>
            <person name="Kohler A."/>
            <person name="Nagy L.G."/>
            <person name="Floudas D."/>
            <person name="Copeland A."/>
            <person name="Barry K.W."/>
            <person name="Cichocki N."/>
            <person name="Veneault-Fourrey C."/>
            <person name="LaButti K."/>
            <person name="Lindquist E.A."/>
            <person name="Lipzen A."/>
            <person name="Lundell T."/>
            <person name="Morin E."/>
            <person name="Murat C."/>
            <person name="Sun H."/>
            <person name="Tunlid A."/>
            <person name="Henrissat B."/>
            <person name="Grigoriev I.V."/>
            <person name="Hibbett D.S."/>
            <person name="Martin F."/>
            <person name="Nordberg H.P."/>
            <person name="Cantor M.N."/>
            <person name="Hua S.X."/>
        </authorList>
    </citation>
    <scope>NUCLEOTIDE SEQUENCE [LARGE SCALE GENOMIC DNA]</scope>
    <source>
        <strain evidence="1 2">ATCC 200175</strain>
    </source>
</reference>
<proteinExistence type="predicted"/>
<accession>A0A0C9T2M7</accession>
<keyword evidence="2" id="KW-1185">Reference proteome</keyword>
<evidence type="ECO:0000313" key="2">
    <source>
        <dbReference type="Proteomes" id="UP000053647"/>
    </source>
</evidence>
<dbReference type="EMBL" id="KN819425">
    <property type="protein sequence ID" value="KIJ09935.1"/>
    <property type="molecule type" value="Genomic_DNA"/>
</dbReference>
<gene>
    <name evidence="1" type="ORF">PAXINDRAFT_164323</name>
</gene>
<evidence type="ECO:0000313" key="1">
    <source>
        <dbReference type="EMBL" id="KIJ09935.1"/>
    </source>
</evidence>
<reference evidence="2" key="2">
    <citation type="submission" date="2015-01" db="EMBL/GenBank/DDBJ databases">
        <title>Evolutionary Origins and Diversification of the Mycorrhizal Mutualists.</title>
        <authorList>
            <consortium name="DOE Joint Genome Institute"/>
            <consortium name="Mycorrhizal Genomics Consortium"/>
            <person name="Kohler A."/>
            <person name="Kuo A."/>
            <person name="Nagy L.G."/>
            <person name="Floudas D."/>
            <person name="Copeland A."/>
            <person name="Barry K.W."/>
            <person name="Cichocki N."/>
            <person name="Veneault-Fourrey C."/>
            <person name="LaButti K."/>
            <person name="Lindquist E.A."/>
            <person name="Lipzen A."/>
            <person name="Lundell T."/>
            <person name="Morin E."/>
            <person name="Murat C."/>
            <person name="Riley R."/>
            <person name="Ohm R."/>
            <person name="Sun H."/>
            <person name="Tunlid A."/>
            <person name="Henrissat B."/>
            <person name="Grigoriev I.V."/>
            <person name="Hibbett D.S."/>
            <person name="Martin F."/>
        </authorList>
    </citation>
    <scope>NUCLEOTIDE SEQUENCE [LARGE SCALE GENOMIC DNA]</scope>
    <source>
        <strain evidence="2">ATCC 200175</strain>
    </source>
</reference>
<sequence>MQQDRHAELITLLNLAVIPEEGETAVDDFAVELFKVLGYVRRERVARTRADLPSFICGEIRQAKIDVCIVNRSQNDILLLLIAEAVAAFKENNAHREAAGLPPMAEKSWFPLGHAWHRHPDSVDSYSLWDLSSRGNLRDLLLSARSSSCPSA</sequence>
<dbReference type="AlphaFoldDB" id="A0A0C9T2M7"/>
<name>A0A0C9T2M7_PAXIN</name>
<dbReference type="HOGENOM" id="CLU_1722936_0_0_1"/>
<organism evidence="1 2">
    <name type="scientific">Paxillus involutus ATCC 200175</name>
    <dbReference type="NCBI Taxonomy" id="664439"/>
    <lineage>
        <taxon>Eukaryota</taxon>
        <taxon>Fungi</taxon>
        <taxon>Dikarya</taxon>
        <taxon>Basidiomycota</taxon>
        <taxon>Agaricomycotina</taxon>
        <taxon>Agaricomycetes</taxon>
        <taxon>Agaricomycetidae</taxon>
        <taxon>Boletales</taxon>
        <taxon>Paxilineae</taxon>
        <taxon>Paxillaceae</taxon>
        <taxon>Paxillus</taxon>
    </lineage>
</organism>
<dbReference type="Proteomes" id="UP000053647">
    <property type="component" value="Unassembled WGS sequence"/>
</dbReference>
<dbReference type="OrthoDB" id="3258141at2759"/>